<dbReference type="SUPFAM" id="SSF55729">
    <property type="entry name" value="Acyl-CoA N-acyltransferases (Nat)"/>
    <property type="match status" value="1"/>
</dbReference>
<dbReference type="GO" id="GO:0016746">
    <property type="term" value="F:acyltransferase activity"/>
    <property type="evidence" value="ECO:0007669"/>
    <property type="project" value="UniProtKB-KW"/>
</dbReference>
<evidence type="ECO:0000259" key="1">
    <source>
        <dbReference type="PROSITE" id="PS51186"/>
    </source>
</evidence>
<dbReference type="InterPro" id="IPR000182">
    <property type="entry name" value="GNAT_dom"/>
</dbReference>
<reference evidence="2 3" key="1">
    <citation type="submission" date="2024-09" db="EMBL/GenBank/DDBJ databases">
        <authorList>
            <person name="Sun Q."/>
            <person name="Mori K."/>
        </authorList>
    </citation>
    <scope>NUCLEOTIDE SEQUENCE [LARGE SCALE GENOMIC DNA]</scope>
    <source>
        <strain evidence="2 3">CICC 10874</strain>
    </source>
</reference>
<dbReference type="Gene3D" id="3.40.630.30">
    <property type="match status" value="1"/>
</dbReference>
<dbReference type="Pfam" id="PF13302">
    <property type="entry name" value="Acetyltransf_3"/>
    <property type="match status" value="1"/>
</dbReference>
<keyword evidence="2" id="KW-0012">Acyltransferase</keyword>
<dbReference type="Proteomes" id="UP001589793">
    <property type="component" value="Unassembled WGS sequence"/>
</dbReference>
<dbReference type="PANTHER" id="PTHR43792">
    <property type="entry name" value="GNAT FAMILY, PUTATIVE (AFU_ORTHOLOGUE AFUA_3G00765)-RELATED-RELATED"/>
    <property type="match status" value="1"/>
</dbReference>
<proteinExistence type="predicted"/>
<keyword evidence="3" id="KW-1185">Reference proteome</keyword>
<evidence type="ECO:0000313" key="2">
    <source>
        <dbReference type="EMBL" id="MFC0672519.1"/>
    </source>
</evidence>
<keyword evidence="2" id="KW-0808">Transferase</keyword>
<gene>
    <name evidence="2" type="ORF">ACFFF6_00965</name>
</gene>
<protein>
    <submittedName>
        <fullName evidence="2">GNAT family N-acetyltransferase</fullName>
        <ecNumber evidence="2">2.3.-.-</ecNumber>
    </submittedName>
</protein>
<dbReference type="EMBL" id="JBHLSV010000001">
    <property type="protein sequence ID" value="MFC0672519.1"/>
    <property type="molecule type" value="Genomic_DNA"/>
</dbReference>
<dbReference type="PANTHER" id="PTHR43792:SF1">
    <property type="entry name" value="N-ACETYLTRANSFERASE DOMAIN-CONTAINING PROTEIN"/>
    <property type="match status" value="1"/>
</dbReference>
<name>A0ABV6R7I6_9MICO</name>
<dbReference type="InterPro" id="IPR016181">
    <property type="entry name" value="Acyl_CoA_acyltransferase"/>
</dbReference>
<dbReference type="PROSITE" id="PS51186">
    <property type="entry name" value="GNAT"/>
    <property type="match status" value="1"/>
</dbReference>
<dbReference type="RefSeq" id="WP_376977356.1">
    <property type="nucleotide sequence ID" value="NZ_JBHLSV010000001.1"/>
</dbReference>
<evidence type="ECO:0000313" key="3">
    <source>
        <dbReference type="Proteomes" id="UP001589793"/>
    </source>
</evidence>
<dbReference type="EC" id="2.3.-.-" evidence="2"/>
<comment type="caution">
    <text evidence="2">The sequence shown here is derived from an EMBL/GenBank/DDBJ whole genome shotgun (WGS) entry which is preliminary data.</text>
</comment>
<organism evidence="2 3">
    <name type="scientific">Brachybacterium hainanense</name>
    <dbReference type="NCBI Taxonomy" id="1541174"/>
    <lineage>
        <taxon>Bacteria</taxon>
        <taxon>Bacillati</taxon>
        <taxon>Actinomycetota</taxon>
        <taxon>Actinomycetes</taxon>
        <taxon>Micrococcales</taxon>
        <taxon>Dermabacteraceae</taxon>
        <taxon>Brachybacterium</taxon>
    </lineage>
</organism>
<accession>A0ABV6R7I6</accession>
<sequence length="179" mass="19896">MNDTPIPQPRLRTARLLLRPWRLEDAPMHRRLWEERDPRVPASRRIDAEGRPTLADLEDRIRRGPAGPGLGVLVLERREEGDPIGYCGLIRGGNAPPDAPELAVELLADHHRRGYATEAGRAVVEHARAQGHRRLYATVRDWNTASRRLLAGLGFVEDGTADPDPVHGGSLLTILDLRG</sequence>
<feature type="domain" description="N-acetyltransferase" evidence="1">
    <location>
        <begin position="16"/>
        <end position="178"/>
    </location>
</feature>
<dbReference type="CDD" id="cd04301">
    <property type="entry name" value="NAT_SF"/>
    <property type="match status" value="1"/>
</dbReference>
<dbReference type="InterPro" id="IPR051531">
    <property type="entry name" value="N-acetyltransferase"/>
</dbReference>